<reference evidence="2" key="1">
    <citation type="submission" date="2022-10" db="EMBL/GenBank/DDBJ databases">
        <title>Puccinia triticina Genome sequencing and assembly.</title>
        <authorList>
            <person name="Li C."/>
        </authorList>
    </citation>
    <scope>NUCLEOTIDE SEQUENCE</scope>
    <source>
        <strain evidence="2">Pt15</strain>
    </source>
</reference>
<feature type="compositionally biased region" description="Polar residues" evidence="1">
    <location>
        <begin position="37"/>
        <end position="47"/>
    </location>
</feature>
<gene>
    <name evidence="2" type="ORF">PtA15_5A299</name>
</gene>
<proteinExistence type="predicted"/>
<name>A0ABY7CHL6_9BASI</name>
<accession>A0ABY7CHL6</accession>
<dbReference type="EMBL" id="CP110425">
    <property type="protein sequence ID" value="WAQ84726.1"/>
    <property type="molecule type" value="Genomic_DNA"/>
</dbReference>
<evidence type="ECO:0000256" key="1">
    <source>
        <dbReference type="SAM" id="MobiDB-lite"/>
    </source>
</evidence>
<evidence type="ECO:0000313" key="2">
    <source>
        <dbReference type="EMBL" id="WAQ84726.1"/>
    </source>
</evidence>
<dbReference type="RefSeq" id="XP_053020281.1">
    <property type="nucleotide sequence ID" value="XM_053169044.1"/>
</dbReference>
<protein>
    <submittedName>
        <fullName evidence="2">Uncharacterized protein</fullName>
    </submittedName>
</protein>
<evidence type="ECO:0000313" key="3">
    <source>
        <dbReference type="Proteomes" id="UP001164743"/>
    </source>
</evidence>
<sequence length="93" mass="10171">MADPTAPNPSAGSSTKKEDSPKSSFSSTDKFFKKMIQRQTVKKSASSRCGPDGTYGTPIPQEGQTRNPSSWPHKPSEDQYSRCTTFLRPGSRS</sequence>
<keyword evidence="3" id="KW-1185">Reference proteome</keyword>
<organism evidence="2 3">
    <name type="scientific">Puccinia triticina</name>
    <dbReference type="NCBI Taxonomy" id="208348"/>
    <lineage>
        <taxon>Eukaryota</taxon>
        <taxon>Fungi</taxon>
        <taxon>Dikarya</taxon>
        <taxon>Basidiomycota</taxon>
        <taxon>Pucciniomycotina</taxon>
        <taxon>Pucciniomycetes</taxon>
        <taxon>Pucciniales</taxon>
        <taxon>Pucciniaceae</taxon>
        <taxon>Puccinia</taxon>
    </lineage>
</organism>
<dbReference type="Proteomes" id="UP001164743">
    <property type="component" value="Chromosome 5A"/>
</dbReference>
<dbReference type="GeneID" id="77809939"/>
<feature type="region of interest" description="Disordered" evidence="1">
    <location>
        <begin position="1"/>
        <end position="93"/>
    </location>
</feature>